<proteinExistence type="predicted"/>
<feature type="non-terminal residue" evidence="2">
    <location>
        <position position="252"/>
    </location>
</feature>
<keyword evidence="2" id="KW-0255">Endonuclease</keyword>
<evidence type="ECO:0000259" key="1">
    <source>
        <dbReference type="PROSITE" id="PS50878"/>
    </source>
</evidence>
<sequence length="252" mass="27996">MKILKDIDLDGKDLRIIQNMYWKQTAAIRVDNELSQPQPIKRGVRQGCVLSPELFSLYSKMILRKVEGKPGVKVGGQNINKLRYADDTILIAGNEEDLQSLVNIINEESEKMGIGLNVKKTECMGSSATESCVLKLQEKAAPVPVPQEVVCSQNSANDFTCGPWQQMLNDLELDQNNPKCPLEVFNIKWVLRRASLRGQAAVRKVPFLAVMLRNLDVTHVDAQALLKDKTGEMNATVASSVMEEYGPLLQTG</sequence>
<name>A0A3R7MBU6_PENVA</name>
<dbReference type="STRING" id="6689.A0A3R7MBU6"/>
<dbReference type="PANTHER" id="PTHR47027:SF8">
    <property type="entry name" value="RIBONUCLEASE H"/>
    <property type="match status" value="1"/>
</dbReference>
<keyword evidence="2" id="KW-0695">RNA-directed DNA polymerase</keyword>
<dbReference type="PROSITE" id="PS50878">
    <property type="entry name" value="RT_POL"/>
    <property type="match status" value="1"/>
</dbReference>
<dbReference type="GO" id="GO:0000725">
    <property type="term" value="P:recombinational repair"/>
    <property type="evidence" value="ECO:0007669"/>
    <property type="project" value="InterPro"/>
</dbReference>
<dbReference type="Proteomes" id="UP000283509">
    <property type="component" value="Unassembled WGS sequence"/>
</dbReference>
<dbReference type="Pfam" id="PF00078">
    <property type="entry name" value="RVT_1"/>
    <property type="match status" value="1"/>
</dbReference>
<dbReference type="EMBL" id="QCYY01002155">
    <property type="protein sequence ID" value="ROT72460.1"/>
    <property type="molecule type" value="Genomic_DNA"/>
</dbReference>
<keyword evidence="2" id="KW-0548">Nucleotidyltransferase</keyword>
<dbReference type="GO" id="GO:0004519">
    <property type="term" value="F:endonuclease activity"/>
    <property type="evidence" value="ECO:0007669"/>
    <property type="project" value="UniProtKB-KW"/>
</dbReference>
<gene>
    <name evidence="2" type="ORF">C7M84_009166</name>
</gene>
<dbReference type="Pfam" id="PF15072">
    <property type="entry name" value="HROB"/>
    <property type="match status" value="1"/>
</dbReference>
<keyword evidence="2" id="KW-0378">Hydrolase</keyword>
<keyword evidence="2" id="KW-0808">Transferase</keyword>
<keyword evidence="3" id="KW-1185">Reference proteome</keyword>
<dbReference type="PANTHER" id="PTHR47027">
    <property type="entry name" value="REVERSE TRANSCRIPTASE DOMAIN-CONTAINING PROTEIN"/>
    <property type="match status" value="1"/>
</dbReference>
<protein>
    <submittedName>
        <fullName evidence="2">Endonuclease-reverse transcriptase</fullName>
    </submittedName>
</protein>
<dbReference type="OrthoDB" id="21443at2759"/>
<feature type="domain" description="Reverse transcriptase" evidence="1">
    <location>
        <begin position="1"/>
        <end position="136"/>
    </location>
</feature>
<dbReference type="InterPro" id="IPR058570">
    <property type="entry name" value="HROB_OB"/>
</dbReference>
<evidence type="ECO:0000313" key="3">
    <source>
        <dbReference type="Proteomes" id="UP000283509"/>
    </source>
</evidence>
<dbReference type="InterPro" id="IPR043502">
    <property type="entry name" value="DNA/RNA_pol_sf"/>
</dbReference>
<reference evidence="2 3" key="2">
    <citation type="submission" date="2019-01" db="EMBL/GenBank/DDBJ databases">
        <title>The decoding of complex shrimp genome reveals the adaptation for benthos swimmer, frequently molting mechanism and breeding impact on genome.</title>
        <authorList>
            <person name="Sun Y."/>
            <person name="Gao Y."/>
            <person name="Yu Y."/>
        </authorList>
    </citation>
    <scope>NUCLEOTIDE SEQUENCE [LARGE SCALE GENOMIC DNA]</scope>
    <source>
        <tissue evidence="2">Muscle</tissue>
    </source>
</reference>
<dbReference type="SUPFAM" id="SSF56672">
    <property type="entry name" value="DNA/RNA polymerases"/>
    <property type="match status" value="1"/>
</dbReference>
<organism evidence="2 3">
    <name type="scientific">Penaeus vannamei</name>
    <name type="common">Whiteleg shrimp</name>
    <name type="synonym">Litopenaeus vannamei</name>
    <dbReference type="NCBI Taxonomy" id="6689"/>
    <lineage>
        <taxon>Eukaryota</taxon>
        <taxon>Metazoa</taxon>
        <taxon>Ecdysozoa</taxon>
        <taxon>Arthropoda</taxon>
        <taxon>Crustacea</taxon>
        <taxon>Multicrustacea</taxon>
        <taxon>Malacostraca</taxon>
        <taxon>Eumalacostraca</taxon>
        <taxon>Eucarida</taxon>
        <taxon>Decapoda</taxon>
        <taxon>Dendrobranchiata</taxon>
        <taxon>Penaeoidea</taxon>
        <taxon>Penaeidae</taxon>
        <taxon>Penaeus</taxon>
    </lineage>
</organism>
<keyword evidence="2" id="KW-0540">Nuclease</keyword>
<reference evidence="2 3" key="1">
    <citation type="submission" date="2018-04" db="EMBL/GenBank/DDBJ databases">
        <authorList>
            <person name="Zhang X."/>
            <person name="Yuan J."/>
            <person name="Li F."/>
            <person name="Xiang J."/>
        </authorList>
    </citation>
    <scope>NUCLEOTIDE SEQUENCE [LARGE SCALE GENOMIC DNA]</scope>
    <source>
        <tissue evidence="2">Muscle</tissue>
    </source>
</reference>
<dbReference type="GO" id="GO:0003964">
    <property type="term" value="F:RNA-directed DNA polymerase activity"/>
    <property type="evidence" value="ECO:0007669"/>
    <property type="project" value="UniProtKB-KW"/>
</dbReference>
<evidence type="ECO:0000313" key="2">
    <source>
        <dbReference type="EMBL" id="ROT72460.1"/>
    </source>
</evidence>
<comment type="caution">
    <text evidence="2">The sequence shown here is derived from an EMBL/GenBank/DDBJ whole genome shotgun (WGS) entry which is preliminary data.</text>
</comment>
<dbReference type="AlphaFoldDB" id="A0A3R7MBU6"/>
<accession>A0A3R7MBU6</accession>
<dbReference type="InterPro" id="IPR000477">
    <property type="entry name" value="RT_dom"/>
</dbReference>